<comment type="caution">
    <text evidence="2">The sequence shown here is derived from an EMBL/GenBank/DDBJ whole genome shotgun (WGS) entry which is preliminary data.</text>
</comment>
<dbReference type="EMBL" id="JAIVFQ010000063">
    <property type="protein sequence ID" value="MCC5602959.1"/>
    <property type="molecule type" value="Genomic_DNA"/>
</dbReference>
<organism evidence="2 3">
    <name type="scientific">Nostoc favosum CHAB5714</name>
    <dbReference type="NCBI Taxonomy" id="2780399"/>
    <lineage>
        <taxon>Bacteria</taxon>
        <taxon>Bacillati</taxon>
        <taxon>Cyanobacteriota</taxon>
        <taxon>Cyanophyceae</taxon>
        <taxon>Nostocales</taxon>
        <taxon>Nostocaceae</taxon>
        <taxon>Nostoc</taxon>
        <taxon>Nostoc favosum</taxon>
    </lineage>
</organism>
<proteinExistence type="predicted"/>
<gene>
    <name evidence="2" type="ORF">LC586_28155</name>
</gene>
<feature type="region of interest" description="Disordered" evidence="1">
    <location>
        <begin position="1"/>
        <end position="44"/>
    </location>
</feature>
<dbReference type="RefSeq" id="WP_229488489.1">
    <property type="nucleotide sequence ID" value="NZ_JAIVFQ010000063.1"/>
</dbReference>
<evidence type="ECO:0000313" key="3">
    <source>
        <dbReference type="Proteomes" id="UP001199525"/>
    </source>
</evidence>
<protein>
    <submittedName>
        <fullName evidence="2">Uncharacterized protein</fullName>
    </submittedName>
</protein>
<evidence type="ECO:0000313" key="2">
    <source>
        <dbReference type="EMBL" id="MCC5602959.1"/>
    </source>
</evidence>
<accession>A0ABS8IG75</accession>
<keyword evidence="3" id="KW-1185">Reference proteome</keyword>
<reference evidence="2 3" key="1">
    <citation type="journal article" date="2021" name="Microorganisms">
        <title>Genome Evolution of Filamentous Cyanobacterium Nostoc Species: From Facultative Symbiosis to Free Living.</title>
        <authorList>
            <person name="Huo D."/>
            <person name="Li H."/>
            <person name="Cai F."/>
            <person name="Guo X."/>
            <person name="Qiao Z."/>
            <person name="Wang W."/>
            <person name="Yu G."/>
            <person name="Li R."/>
        </authorList>
    </citation>
    <scope>NUCLEOTIDE SEQUENCE [LARGE SCALE GENOMIC DNA]</scope>
    <source>
        <strain evidence="2 3">CHAB 5714</strain>
    </source>
</reference>
<feature type="compositionally biased region" description="Low complexity" evidence="1">
    <location>
        <begin position="1"/>
        <end position="15"/>
    </location>
</feature>
<name>A0ABS8IG75_9NOSO</name>
<evidence type="ECO:0000256" key="1">
    <source>
        <dbReference type="SAM" id="MobiDB-lite"/>
    </source>
</evidence>
<dbReference type="Proteomes" id="UP001199525">
    <property type="component" value="Unassembled WGS sequence"/>
</dbReference>
<feature type="compositionally biased region" description="Basic and acidic residues" evidence="1">
    <location>
        <begin position="21"/>
        <end position="39"/>
    </location>
</feature>
<sequence>MESTLFTTLTATEEANLSGGKKYEKHEKPAKPKKEDPKPPTKYPVVLPKIDINVITQLNVIAGNDNDGNVQANNVG</sequence>